<dbReference type="Pfam" id="PF00581">
    <property type="entry name" value="Rhodanese"/>
    <property type="match status" value="1"/>
</dbReference>
<dbReference type="InterPro" id="IPR036873">
    <property type="entry name" value="Rhodanese-like_dom_sf"/>
</dbReference>
<dbReference type="AlphaFoldDB" id="A0A4Y1R215"/>
<dbReference type="PROSITE" id="PS50206">
    <property type="entry name" value="RHODANESE_3"/>
    <property type="match status" value="1"/>
</dbReference>
<protein>
    <submittedName>
        <fullName evidence="3">Rhodanese/Cell cycle control phosphatase superfamily protein</fullName>
    </submittedName>
</protein>
<feature type="domain" description="Rhodanese" evidence="2">
    <location>
        <begin position="290"/>
        <end position="407"/>
    </location>
</feature>
<name>A0A4Y1R215_PRUDU</name>
<gene>
    <name evidence="3" type="ORF">Prudu_007472</name>
</gene>
<dbReference type="Gene3D" id="3.30.70.100">
    <property type="match status" value="1"/>
</dbReference>
<dbReference type="PANTHER" id="PTHR43268">
    <property type="entry name" value="THIOSULFATE SULFURTRANSFERASE/RHODANESE-LIKE DOMAIN-CONTAINING PROTEIN 2"/>
    <property type="match status" value="1"/>
</dbReference>
<evidence type="ECO:0000256" key="1">
    <source>
        <dbReference type="SAM" id="MobiDB-lite"/>
    </source>
</evidence>
<feature type="region of interest" description="Disordered" evidence="1">
    <location>
        <begin position="483"/>
        <end position="508"/>
    </location>
</feature>
<dbReference type="InterPro" id="IPR001763">
    <property type="entry name" value="Rhodanese-like_dom"/>
</dbReference>
<proteinExistence type="inferred from homology"/>
<dbReference type="Gene3D" id="3.40.250.10">
    <property type="entry name" value="Rhodanese-like domain"/>
    <property type="match status" value="1"/>
</dbReference>
<accession>A0A4Y1R215</accession>
<dbReference type="SUPFAM" id="SSF52821">
    <property type="entry name" value="Rhodanese/Cell cycle control phosphatase"/>
    <property type="match status" value="1"/>
</dbReference>
<dbReference type="Pfam" id="PF17773">
    <property type="entry name" value="UPF0176_N"/>
    <property type="match status" value="1"/>
</dbReference>
<dbReference type="InterPro" id="IPR040503">
    <property type="entry name" value="TRHO_N"/>
</dbReference>
<sequence length="508" mass="56615">MLRCTAPPSLSLRMLSSPSLRSITPNPRLHPTSSISEPSNRHPQLFFNPVRISLCDSHGVPQSMTLSTCFSGQTSPVPISSSPESNNSDSQILVVVSFYKFADFPDHARLRQPLKLLCEELRVSGGIILAPEGINGSICGTRESVEKVLAFIQSNDCLKGLRRVESPVSPEEEAIHHGHTSSSPLAAGEDAPFRWDHVRVKLKKEIVSLGMPAVSPIEKVGKYVSPRDWNALISDPDTYFEYSLYRLSSVLSSFTKYIGKVDLDDVTQMNALRYGLTCTVSILTHALIQVVIDVRNNYETRIGKFKGAVDPRTRAFREFPSWVEDEFQPSEPENGHSEVEVYGANGSTENQLEISKPKTPQRVAMYCTGGIRCEKASSFLLSKGFEEVYHLEGGILKYLEEVPETESLWEGECFVFDKRVSVEHGLAQGTHKLCYGCKQPVSDADMESPQWEYGVSCPYCYSSKSDEEKERARARQRQFETWGVIGGPDKGRKLDSVKQSSTQFPNSI</sequence>
<dbReference type="HAMAP" id="MF_00469">
    <property type="entry name" value="TrhO"/>
    <property type="match status" value="1"/>
</dbReference>
<evidence type="ECO:0000259" key="2">
    <source>
        <dbReference type="PROSITE" id="PS50206"/>
    </source>
</evidence>
<dbReference type="PANTHER" id="PTHR43268:SF3">
    <property type="entry name" value="RHODANESE-LIKE DOMAIN-CONTAINING PROTEIN 7-RELATED"/>
    <property type="match status" value="1"/>
</dbReference>
<dbReference type="CDD" id="cd01518">
    <property type="entry name" value="RHOD_YceA"/>
    <property type="match status" value="1"/>
</dbReference>
<dbReference type="InterPro" id="IPR020936">
    <property type="entry name" value="TrhO"/>
</dbReference>
<dbReference type="EMBL" id="AP019298">
    <property type="protein sequence ID" value="BBG98145.1"/>
    <property type="molecule type" value="Genomic_DNA"/>
</dbReference>
<organism evidence="3">
    <name type="scientific">Prunus dulcis</name>
    <name type="common">Almond</name>
    <name type="synonym">Amygdalus dulcis</name>
    <dbReference type="NCBI Taxonomy" id="3755"/>
    <lineage>
        <taxon>Eukaryota</taxon>
        <taxon>Viridiplantae</taxon>
        <taxon>Streptophyta</taxon>
        <taxon>Embryophyta</taxon>
        <taxon>Tracheophyta</taxon>
        <taxon>Spermatophyta</taxon>
        <taxon>Magnoliopsida</taxon>
        <taxon>eudicotyledons</taxon>
        <taxon>Gunneridae</taxon>
        <taxon>Pentapetalae</taxon>
        <taxon>rosids</taxon>
        <taxon>fabids</taxon>
        <taxon>Rosales</taxon>
        <taxon>Rosaceae</taxon>
        <taxon>Amygdaloideae</taxon>
        <taxon>Amygdaleae</taxon>
        <taxon>Prunus</taxon>
    </lineage>
</organism>
<evidence type="ECO:0000313" key="3">
    <source>
        <dbReference type="EMBL" id="BBG98145.1"/>
    </source>
</evidence>
<feature type="region of interest" description="Disordered" evidence="1">
    <location>
        <begin position="15"/>
        <end position="40"/>
    </location>
</feature>
<feature type="compositionally biased region" description="Polar residues" evidence="1">
    <location>
        <begin position="497"/>
        <end position="508"/>
    </location>
</feature>
<dbReference type="SMART" id="SM00450">
    <property type="entry name" value="RHOD"/>
    <property type="match status" value="1"/>
</dbReference>
<reference evidence="3" key="1">
    <citation type="journal article" date="2019" name="Science">
        <title>Mutation of a bHLH transcription factor allowed almond domestication.</title>
        <authorList>
            <person name="Sanchez-Perez R."/>
            <person name="Pavan S."/>
            <person name="Mazzeo R."/>
            <person name="Moldovan C."/>
            <person name="Aiese Cigliano R."/>
            <person name="Del Cueto J."/>
            <person name="Ricciardi F."/>
            <person name="Lotti C."/>
            <person name="Ricciardi L."/>
            <person name="Dicenta F."/>
            <person name="Lopez-Marques R.L."/>
            <person name="Lindberg Moller B."/>
        </authorList>
    </citation>
    <scope>NUCLEOTIDE SEQUENCE</scope>
</reference>
<feature type="compositionally biased region" description="Polar residues" evidence="1">
    <location>
        <begin position="31"/>
        <end position="40"/>
    </location>
</feature>